<keyword evidence="1" id="KW-1133">Transmembrane helix</keyword>
<evidence type="ECO:0000313" key="4">
    <source>
        <dbReference type="EMBL" id="KAK2153624.1"/>
    </source>
</evidence>
<keyword evidence="1" id="KW-0812">Transmembrane</keyword>
<feature type="transmembrane region" description="Helical" evidence="1">
    <location>
        <begin position="261"/>
        <end position="281"/>
    </location>
</feature>
<accession>A0AAD9N455</accession>
<organism evidence="4 5">
    <name type="scientific">Paralvinella palmiformis</name>
    <dbReference type="NCBI Taxonomy" id="53620"/>
    <lineage>
        <taxon>Eukaryota</taxon>
        <taxon>Metazoa</taxon>
        <taxon>Spiralia</taxon>
        <taxon>Lophotrochozoa</taxon>
        <taxon>Annelida</taxon>
        <taxon>Polychaeta</taxon>
        <taxon>Sedentaria</taxon>
        <taxon>Canalipalpata</taxon>
        <taxon>Terebellida</taxon>
        <taxon>Terebelliformia</taxon>
        <taxon>Alvinellidae</taxon>
        <taxon>Paralvinella</taxon>
    </lineage>
</organism>
<feature type="domain" description="Fatty acid desaturase" evidence="3">
    <location>
        <begin position="106"/>
        <end position="353"/>
    </location>
</feature>
<evidence type="ECO:0000259" key="3">
    <source>
        <dbReference type="Pfam" id="PF00487"/>
    </source>
</evidence>
<dbReference type="Proteomes" id="UP001208570">
    <property type="component" value="Unassembled WGS sequence"/>
</dbReference>
<feature type="chain" id="PRO_5042159097" description="Fatty acid desaturase domain-containing protein" evidence="2">
    <location>
        <begin position="24"/>
        <end position="393"/>
    </location>
</feature>
<evidence type="ECO:0000313" key="5">
    <source>
        <dbReference type="Proteomes" id="UP001208570"/>
    </source>
</evidence>
<dbReference type="GO" id="GO:0006629">
    <property type="term" value="P:lipid metabolic process"/>
    <property type="evidence" value="ECO:0007669"/>
    <property type="project" value="InterPro"/>
</dbReference>
<keyword evidence="2" id="KW-0732">Signal</keyword>
<feature type="transmembrane region" description="Helical" evidence="1">
    <location>
        <begin position="103"/>
        <end position="126"/>
    </location>
</feature>
<dbReference type="InterPro" id="IPR005804">
    <property type="entry name" value="FA_desaturase_dom"/>
</dbReference>
<feature type="transmembrane region" description="Helical" evidence="1">
    <location>
        <begin position="226"/>
        <end position="249"/>
    </location>
</feature>
<dbReference type="InterPro" id="IPR012171">
    <property type="entry name" value="Fatty_acid_desaturase"/>
</dbReference>
<feature type="signal peptide" evidence="2">
    <location>
        <begin position="1"/>
        <end position="23"/>
    </location>
</feature>
<name>A0AAD9N455_9ANNE</name>
<feature type="transmembrane region" description="Helical" evidence="1">
    <location>
        <begin position="194"/>
        <end position="214"/>
    </location>
</feature>
<sequence length="393" mass="46045">MALTESFKIAASMWLFMRAFAKALILYINENKTPAQENLKGVGLTEDTKLPEKLPTAVDIKKALPRRCFKPELSTSMYYFVKDVVQVVVCYAVFYSLHQAVPMLYWPSMVFYWAIQGTFFTAVFVLGHDCGHDSFSNYPLLNTIVGNIMHCFLLTPYYMWKLSHKVHHKFNANYDKDEVFYPVKQSDSTSEGKVIPAFGFGIGWFWYLCFGYRPRTVKHFDVFQPLFAGHLFNCVLSLTGIILMGFAVYNYYMAYGFLALFNYYLVPLFIFGSYTVIITFLHHTEMNIPWYPAKSWDFVRGQLSTIDRHYGIVHGLIHNIGTHQMHHMFTKIPHYYLEEATTHFRASFPDLVRTCDEPIMSSFFRMFKKYDAQKVMDDKTEIYYYKEMPEKCN</sequence>
<dbReference type="AlphaFoldDB" id="A0AAD9N455"/>
<dbReference type="CDD" id="cd03507">
    <property type="entry name" value="Delta12-FADS-like"/>
    <property type="match status" value="1"/>
</dbReference>
<keyword evidence="1" id="KW-0472">Membrane</keyword>
<gene>
    <name evidence="4" type="ORF">LSH36_291g06005</name>
</gene>
<reference evidence="4" key="1">
    <citation type="journal article" date="2023" name="Mol. Biol. Evol.">
        <title>Third-Generation Sequencing Reveals the Adaptive Role of the Epigenome in Three Deep-Sea Polychaetes.</title>
        <authorList>
            <person name="Perez M."/>
            <person name="Aroh O."/>
            <person name="Sun Y."/>
            <person name="Lan Y."/>
            <person name="Juniper S.K."/>
            <person name="Young C.R."/>
            <person name="Angers B."/>
            <person name="Qian P.Y."/>
        </authorList>
    </citation>
    <scope>NUCLEOTIDE SEQUENCE</scope>
    <source>
        <strain evidence="4">P08H-3</strain>
    </source>
</reference>
<proteinExistence type="predicted"/>
<dbReference type="PANTHER" id="PTHR32100">
    <property type="entry name" value="OMEGA-6 FATTY ACID DESATURASE, CHLOROPLASTIC"/>
    <property type="match status" value="1"/>
</dbReference>
<dbReference type="Pfam" id="PF00487">
    <property type="entry name" value="FA_desaturase"/>
    <property type="match status" value="1"/>
</dbReference>
<comment type="caution">
    <text evidence="4">The sequence shown here is derived from an EMBL/GenBank/DDBJ whole genome shotgun (WGS) entry which is preliminary data.</text>
</comment>
<feature type="transmembrane region" description="Helical" evidence="1">
    <location>
        <begin position="138"/>
        <end position="160"/>
    </location>
</feature>
<evidence type="ECO:0000256" key="1">
    <source>
        <dbReference type="SAM" id="Phobius"/>
    </source>
</evidence>
<dbReference type="GO" id="GO:0016491">
    <property type="term" value="F:oxidoreductase activity"/>
    <property type="evidence" value="ECO:0007669"/>
    <property type="project" value="InterPro"/>
</dbReference>
<dbReference type="EMBL" id="JAODUP010000291">
    <property type="protein sequence ID" value="KAK2153624.1"/>
    <property type="molecule type" value="Genomic_DNA"/>
</dbReference>
<protein>
    <recommendedName>
        <fullName evidence="3">Fatty acid desaturase domain-containing protein</fullName>
    </recommendedName>
</protein>
<keyword evidence="5" id="KW-1185">Reference proteome</keyword>
<evidence type="ECO:0000256" key="2">
    <source>
        <dbReference type="SAM" id="SignalP"/>
    </source>
</evidence>